<keyword evidence="4" id="KW-1185">Reference proteome</keyword>
<gene>
    <name evidence="3" type="ORF">H072_5678</name>
</gene>
<comment type="subcellular location">
    <subcellularLocation>
        <location evidence="1">Cell surface</location>
    </subcellularLocation>
</comment>
<evidence type="ECO:0000313" key="3">
    <source>
        <dbReference type="EMBL" id="EPS40483.1"/>
    </source>
</evidence>
<accession>S8BM05</accession>
<reference evidence="4" key="2">
    <citation type="submission" date="2013-04" db="EMBL/GenBank/DDBJ databases">
        <title>Genomic mechanisms accounting for the adaptation to parasitism in nematode-trapping fungi.</title>
        <authorList>
            <person name="Ahren D.G."/>
        </authorList>
    </citation>
    <scope>NUCLEOTIDE SEQUENCE [LARGE SCALE GENOMIC DNA]</scope>
    <source>
        <strain evidence="4">CBS 200.50</strain>
    </source>
</reference>
<feature type="domain" description="PA14" evidence="2">
    <location>
        <begin position="123"/>
        <end position="271"/>
    </location>
</feature>
<comment type="caution">
    <text evidence="3">The sequence shown here is derived from an EMBL/GenBank/DDBJ whole genome shotgun (WGS) entry which is preliminary data.</text>
</comment>
<dbReference type="PANTHER" id="PTHR31492">
    <property type="entry name" value="M CELL-TYPE AGGLUTINATION PROTEIN MAM3-RELATED"/>
    <property type="match status" value="1"/>
</dbReference>
<dbReference type="EMBL" id="AQGS01000349">
    <property type="protein sequence ID" value="EPS40483.1"/>
    <property type="molecule type" value="Genomic_DNA"/>
</dbReference>
<dbReference type="GO" id="GO:0009986">
    <property type="term" value="C:cell surface"/>
    <property type="evidence" value="ECO:0007669"/>
    <property type="project" value="UniProtKB-SubCell"/>
</dbReference>
<name>S8BM05_DACHA</name>
<dbReference type="InterPro" id="IPR051905">
    <property type="entry name" value="S_pombe_Mam3/Map4"/>
</dbReference>
<protein>
    <recommendedName>
        <fullName evidence="2">PA14 domain-containing protein</fullName>
    </recommendedName>
</protein>
<dbReference type="AlphaFoldDB" id="S8BM05"/>
<reference evidence="3 4" key="1">
    <citation type="journal article" date="2013" name="PLoS Genet.">
        <title>Genomic mechanisms accounting for the adaptation to parasitism in nematode-trapping fungi.</title>
        <authorList>
            <person name="Meerupati T."/>
            <person name="Andersson K.M."/>
            <person name="Friman E."/>
            <person name="Kumar D."/>
            <person name="Tunlid A."/>
            <person name="Ahren D."/>
        </authorList>
    </citation>
    <scope>NUCLEOTIDE SEQUENCE [LARGE SCALE GENOMIC DNA]</scope>
    <source>
        <strain evidence="3 4">CBS 200.50</strain>
    </source>
</reference>
<proteinExistence type="predicted"/>
<sequence>MWVGDIVYSGWDYPNSVLTSKYESGGGQYFYTIALTAGTYLPIRLLYGDNGGPTNWNFRISDAANYRYSQTGVFSGYLVTKDCTGNKTDFPPFAIGPKPDGLCENLGLQGYVTDVTYPNNATHVLPGWNVTHFKTTAPSKTVNTTSIGCAYPCNSPQGLTTNNGNMALMYRGFFWAPRAATYTFNFTNVHSGIWLWTGSTAYSGWDLTNFDVSAVMASPSSLPANASWTIELEAQSYTPMRILYGDGDAGGSFTLEITDEDGNYYLTQDQYSDYLLGYVCDSDIEQFFTPWGQET</sequence>
<dbReference type="Pfam" id="PF10528">
    <property type="entry name" value="GLEYA"/>
    <property type="match status" value="2"/>
</dbReference>
<dbReference type="PANTHER" id="PTHR31492:SF14">
    <property type="entry name" value="M CELL-TYPE AGGLUTINATION PROTEIN MAM3-RELATED"/>
    <property type="match status" value="1"/>
</dbReference>
<dbReference type="Gene3D" id="2.60.120.1560">
    <property type="match status" value="1"/>
</dbReference>
<evidence type="ECO:0000256" key="1">
    <source>
        <dbReference type="ARBA" id="ARBA00004241"/>
    </source>
</evidence>
<dbReference type="InterPro" id="IPR018871">
    <property type="entry name" value="GLEYA_adhesin_domain"/>
</dbReference>
<dbReference type="PROSITE" id="PS51820">
    <property type="entry name" value="PA14"/>
    <property type="match status" value="1"/>
</dbReference>
<evidence type="ECO:0000313" key="4">
    <source>
        <dbReference type="Proteomes" id="UP000015100"/>
    </source>
</evidence>
<dbReference type="HOGENOM" id="CLU_943398_0_0_1"/>
<dbReference type="OrthoDB" id="4388755at2759"/>
<dbReference type="InterPro" id="IPR037524">
    <property type="entry name" value="PA14/GLEYA"/>
</dbReference>
<evidence type="ECO:0000259" key="2">
    <source>
        <dbReference type="PROSITE" id="PS51820"/>
    </source>
</evidence>
<dbReference type="Proteomes" id="UP000015100">
    <property type="component" value="Unassembled WGS sequence"/>
</dbReference>
<organism evidence="3 4">
    <name type="scientific">Dactylellina haptotyla (strain CBS 200.50)</name>
    <name type="common">Nematode-trapping fungus</name>
    <name type="synonym">Monacrosporium haptotylum</name>
    <dbReference type="NCBI Taxonomy" id="1284197"/>
    <lineage>
        <taxon>Eukaryota</taxon>
        <taxon>Fungi</taxon>
        <taxon>Dikarya</taxon>
        <taxon>Ascomycota</taxon>
        <taxon>Pezizomycotina</taxon>
        <taxon>Orbiliomycetes</taxon>
        <taxon>Orbiliales</taxon>
        <taxon>Orbiliaceae</taxon>
        <taxon>Dactylellina</taxon>
    </lineage>
</organism>